<dbReference type="AlphaFoldDB" id="A0A9W4E657"/>
<evidence type="ECO:0000313" key="2">
    <source>
        <dbReference type="EMBL" id="CAG7603399.1"/>
    </source>
</evidence>
<evidence type="ECO:0000256" key="1">
    <source>
        <dbReference type="SAM" id="MobiDB-lite"/>
    </source>
</evidence>
<dbReference type="Proteomes" id="UP001153328">
    <property type="component" value="Unassembled WGS sequence"/>
</dbReference>
<accession>A0A9W4E657</accession>
<reference evidence="2" key="1">
    <citation type="submission" date="2021-06" db="EMBL/GenBank/DDBJ databases">
        <authorList>
            <person name="Arsene-Ploetze F."/>
        </authorList>
    </citation>
    <scope>NUCLEOTIDE SEQUENCE</scope>
    <source>
        <strain evidence="2">SBRY1</strain>
    </source>
</reference>
<protein>
    <submittedName>
        <fullName evidence="2">Uncharacterized protein</fullName>
    </submittedName>
</protein>
<dbReference type="EMBL" id="CAJVAX010000001">
    <property type="protein sequence ID" value="CAG7603399.1"/>
    <property type="molecule type" value="Genomic_DNA"/>
</dbReference>
<feature type="region of interest" description="Disordered" evidence="1">
    <location>
        <begin position="1"/>
        <end position="62"/>
    </location>
</feature>
<organism evidence="2 3">
    <name type="scientific">Actinacidiphila bryophytorum</name>
    <dbReference type="NCBI Taxonomy" id="1436133"/>
    <lineage>
        <taxon>Bacteria</taxon>
        <taxon>Bacillati</taxon>
        <taxon>Actinomycetota</taxon>
        <taxon>Actinomycetes</taxon>
        <taxon>Kitasatosporales</taxon>
        <taxon>Streptomycetaceae</taxon>
        <taxon>Actinacidiphila</taxon>
    </lineage>
</organism>
<proteinExistence type="predicted"/>
<gene>
    <name evidence="2" type="ORF">SBRY_10616</name>
</gene>
<name>A0A9W4E657_9ACTN</name>
<sequence length="62" mass="6164">MPHGGGTARGPPLPGRTAGQARTVPGRVRPGAAHKSRTAHPAHSLRSQPRGGDVARAKGAGA</sequence>
<keyword evidence="3" id="KW-1185">Reference proteome</keyword>
<comment type="caution">
    <text evidence="2">The sequence shown here is derived from an EMBL/GenBank/DDBJ whole genome shotgun (WGS) entry which is preliminary data.</text>
</comment>
<evidence type="ECO:0000313" key="3">
    <source>
        <dbReference type="Proteomes" id="UP001153328"/>
    </source>
</evidence>